<evidence type="ECO:0000256" key="1">
    <source>
        <dbReference type="SAM" id="MobiDB-lite"/>
    </source>
</evidence>
<accession>A0A1X7UXE4</accession>
<dbReference type="InParanoid" id="A0A1X7UXE4"/>
<dbReference type="AlphaFoldDB" id="A0A1X7UXE4"/>
<name>A0A1X7UXE4_AMPQE</name>
<organism evidence="2">
    <name type="scientific">Amphimedon queenslandica</name>
    <name type="common">Sponge</name>
    <dbReference type="NCBI Taxonomy" id="400682"/>
    <lineage>
        <taxon>Eukaryota</taxon>
        <taxon>Metazoa</taxon>
        <taxon>Porifera</taxon>
        <taxon>Demospongiae</taxon>
        <taxon>Heteroscleromorpha</taxon>
        <taxon>Haplosclerida</taxon>
        <taxon>Niphatidae</taxon>
        <taxon>Amphimedon</taxon>
    </lineage>
</organism>
<proteinExistence type="predicted"/>
<sequence>MAENNEETIEVHVEAWRLLEPADCEEALKEDQSAHHEDQSDPPDEDVIQRRSVWHRIGERPQPRW</sequence>
<evidence type="ECO:0000313" key="2">
    <source>
        <dbReference type="EnsemblMetazoa" id="Aqu2.1.32037_001"/>
    </source>
</evidence>
<feature type="compositionally biased region" description="Basic and acidic residues" evidence="1">
    <location>
        <begin position="28"/>
        <end position="39"/>
    </location>
</feature>
<dbReference type="EnsemblMetazoa" id="Aqu2.1.32037_001">
    <property type="protein sequence ID" value="Aqu2.1.32037_001"/>
    <property type="gene ID" value="Aqu2.1.32037"/>
</dbReference>
<feature type="region of interest" description="Disordered" evidence="1">
    <location>
        <begin position="28"/>
        <end position="50"/>
    </location>
</feature>
<protein>
    <submittedName>
        <fullName evidence="2">Uncharacterized protein</fullName>
    </submittedName>
</protein>
<reference evidence="2" key="1">
    <citation type="submission" date="2017-05" db="UniProtKB">
        <authorList>
            <consortium name="EnsemblMetazoa"/>
        </authorList>
    </citation>
    <scope>IDENTIFICATION</scope>
</reference>